<dbReference type="EC" id="3.6.1.22" evidence="4"/>
<dbReference type="GO" id="GO:0035529">
    <property type="term" value="F:NADH pyrophosphatase activity"/>
    <property type="evidence" value="ECO:0007669"/>
    <property type="project" value="TreeGrafter"/>
</dbReference>
<dbReference type="PANTHER" id="PTHR42904">
    <property type="entry name" value="NUDIX HYDROLASE, NUDC SUBFAMILY"/>
    <property type="match status" value="1"/>
</dbReference>
<dbReference type="Proteomes" id="UP000315825">
    <property type="component" value="Unassembled WGS sequence"/>
</dbReference>
<dbReference type="InterPro" id="IPR020084">
    <property type="entry name" value="NUDIX_hydrolase_CS"/>
</dbReference>
<evidence type="ECO:0000256" key="3">
    <source>
        <dbReference type="ARBA" id="ARBA00009595"/>
    </source>
</evidence>
<dbReference type="Gene3D" id="3.90.79.10">
    <property type="entry name" value="Nucleoside Triphosphate Pyrophosphohydrolase"/>
    <property type="match status" value="1"/>
</dbReference>
<evidence type="ECO:0000256" key="7">
    <source>
        <dbReference type="ARBA" id="ARBA00022842"/>
    </source>
</evidence>
<dbReference type="NCBIfam" id="NF001299">
    <property type="entry name" value="PRK00241.1"/>
    <property type="match status" value="1"/>
</dbReference>
<dbReference type="CDD" id="cd03429">
    <property type="entry name" value="NUDIX_NADH_pyrophosphatase_Nudt13"/>
    <property type="match status" value="1"/>
</dbReference>
<dbReference type="PROSITE" id="PS51462">
    <property type="entry name" value="NUDIX"/>
    <property type="match status" value="1"/>
</dbReference>
<evidence type="ECO:0000256" key="5">
    <source>
        <dbReference type="ARBA" id="ARBA00022723"/>
    </source>
</evidence>
<keyword evidence="7" id="KW-0460">Magnesium</keyword>
<gene>
    <name evidence="11" type="ORF">EVA92_01630</name>
</gene>
<dbReference type="Gene3D" id="3.90.79.20">
    <property type="match status" value="1"/>
</dbReference>
<evidence type="ECO:0000256" key="1">
    <source>
        <dbReference type="ARBA" id="ARBA00001946"/>
    </source>
</evidence>
<evidence type="ECO:0000256" key="9">
    <source>
        <dbReference type="ARBA" id="ARBA00023679"/>
    </source>
</evidence>
<organism evidence="11 12">
    <name type="scientific">SAR86 cluster bacterium</name>
    <dbReference type="NCBI Taxonomy" id="2030880"/>
    <lineage>
        <taxon>Bacteria</taxon>
        <taxon>Pseudomonadati</taxon>
        <taxon>Pseudomonadota</taxon>
        <taxon>Gammaproteobacteria</taxon>
        <taxon>SAR86 cluster</taxon>
    </lineage>
</organism>
<dbReference type="InterPro" id="IPR049734">
    <property type="entry name" value="NudC-like_C"/>
</dbReference>
<dbReference type="GO" id="GO:0046872">
    <property type="term" value="F:metal ion binding"/>
    <property type="evidence" value="ECO:0007669"/>
    <property type="project" value="UniProtKB-KW"/>
</dbReference>
<comment type="cofactor">
    <cofactor evidence="1">
        <name>Mg(2+)</name>
        <dbReference type="ChEBI" id="CHEBI:18420"/>
    </cofactor>
</comment>
<evidence type="ECO:0000313" key="12">
    <source>
        <dbReference type="Proteomes" id="UP000315825"/>
    </source>
</evidence>
<sequence length="262" mass="29867">MRDFNVCFEICLNQDAIGMHIFFDKHGNILLNTKTNSIISEKSENIEIAYKIFSSDKSALFISQKENSVSDFIPLKQKDVFKYLINESMLMIYSRATQLYQWIYANNFCSITGKKLSSIKSDLSKECDSCKKSYYPKLSPCILVAIVSKDKILLAKHINSPFFTILAGFVEYGETLEECVAREIKEEVGIDVKDIRYFSSQTWPFPNQLMMGFIANAVEGNLKVDETELESAGWFNKNELPLIPPGLSLSRKLIDYAINLLP</sequence>
<dbReference type="InterPro" id="IPR000086">
    <property type="entry name" value="NUDIX_hydrolase_dom"/>
</dbReference>
<evidence type="ECO:0000313" key="11">
    <source>
        <dbReference type="EMBL" id="RZO26876.1"/>
    </source>
</evidence>
<protein>
    <recommendedName>
        <fullName evidence="4">NAD(+) diphosphatase</fullName>
        <ecNumber evidence="4">3.6.1.22</ecNumber>
    </recommendedName>
</protein>
<dbReference type="EMBL" id="SHBE01000002">
    <property type="protein sequence ID" value="RZO26876.1"/>
    <property type="molecule type" value="Genomic_DNA"/>
</dbReference>
<dbReference type="GO" id="GO:0019677">
    <property type="term" value="P:NAD+ catabolic process"/>
    <property type="evidence" value="ECO:0007669"/>
    <property type="project" value="TreeGrafter"/>
</dbReference>
<dbReference type="SUPFAM" id="SSF55811">
    <property type="entry name" value="Nudix"/>
    <property type="match status" value="1"/>
</dbReference>
<dbReference type="Pfam" id="PF00293">
    <property type="entry name" value="NUDIX"/>
    <property type="match status" value="1"/>
</dbReference>
<dbReference type="InterPro" id="IPR015797">
    <property type="entry name" value="NUDIX_hydrolase-like_dom_sf"/>
</dbReference>
<dbReference type="AlphaFoldDB" id="A0A520N0C4"/>
<comment type="cofactor">
    <cofactor evidence="2">
        <name>Zn(2+)</name>
        <dbReference type="ChEBI" id="CHEBI:29105"/>
    </cofactor>
</comment>
<evidence type="ECO:0000256" key="6">
    <source>
        <dbReference type="ARBA" id="ARBA00022801"/>
    </source>
</evidence>
<evidence type="ECO:0000256" key="4">
    <source>
        <dbReference type="ARBA" id="ARBA00012381"/>
    </source>
</evidence>
<proteinExistence type="inferred from homology"/>
<evidence type="ECO:0000259" key="10">
    <source>
        <dbReference type="PROSITE" id="PS51462"/>
    </source>
</evidence>
<evidence type="ECO:0000256" key="8">
    <source>
        <dbReference type="ARBA" id="ARBA00023027"/>
    </source>
</evidence>
<dbReference type="PROSITE" id="PS00893">
    <property type="entry name" value="NUDIX_BOX"/>
    <property type="match status" value="1"/>
</dbReference>
<comment type="catalytic activity">
    <reaction evidence="9">
        <text>a 5'-end NAD(+)-phospho-ribonucleoside in mRNA + H2O = a 5'-end phospho-adenosine-phospho-ribonucleoside in mRNA + beta-nicotinamide D-ribonucleotide + 2 H(+)</text>
        <dbReference type="Rhea" id="RHEA:60876"/>
        <dbReference type="Rhea" id="RHEA-COMP:15698"/>
        <dbReference type="Rhea" id="RHEA-COMP:15719"/>
        <dbReference type="ChEBI" id="CHEBI:14649"/>
        <dbReference type="ChEBI" id="CHEBI:15377"/>
        <dbReference type="ChEBI" id="CHEBI:15378"/>
        <dbReference type="ChEBI" id="CHEBI:144029"/>
        <dbReference type="ChEBI" id="CHEBI:144051"/>
    </reaction>
    <physiologicalReaction direction="left-to-right" evidence="9">
        <dbReference type="Rhea" id="RHEA:60877"/>
    </physiologicalReaction>
</comment>
<dbReference type="InterPro" id="IPR050241">
    <property type="entry name" value="NAD-cap_RNA_hydrolase_NudC"/>
</dbReference>
<dbReference type="GO" id="GO:0110153">
    <property type="term" value="F:RNA NAD-cap (NMN-forming) hydrolase activity"/>
    <property type="evidence" value="ECO:0007669"/>
    <property type="project" value="RHEA"/>
</dbReference>
<name>A0A520N0C4_9GAMM</name>
<keyword evidence="5" id="KW-0479">Metal-binding</keyword>
<dbReference type="GO" id="GO:0005829">
    <property type="term" value="C:cytosol"/>
    <property type="evidence" value="ECO:0007669"/>
    <property type="project" value="TreeGrafter"/>
</dbReference>
<keyword evidence="6 11" id="KW-0378">Hydrolase</keyword>
<dbReference type="GO" id="GO:0006742">
    <property type="term" value="P:NADP+ catabolic process"/>
    <property type="evidence" value="ECO:0007669"/>
    <property type="project" value="TreeGrafter"/>
</dbReference>
<dbReference type="PANTHER" id="PTHR42904:SF6">
    <property type="entry name" value="NAD-CAPPED RNA HYDROLASE NUDT12"/>
    <property type="match status" value="1"/>
</dbReference>
<accession>A0A520N0C4</accession>
<feature type="domain" description="Nudix hydrolase" evidence="10">
    <location>
        <begin position="137"/>
        <end position="261"/>
    </location>
</feature>
<comment type="similarity">
    <text evidence="3">Belongs to the Nudix hydrolase family. NudC subfamily.</text>
</comment>
<keyword evidence="8" id="KW-0520">NAD</keyword>
<reference evidence="11 12" key="1">
    <citation type="submission" date="2019-02" db="EMBL/GenBank/DDBJ databases">
        <title>Prokaryotic population dynamics and viral predation in marine succession experiment using metagenomics: the confinement effect.</title>
        <authorList>
            <person name="Haro-Moreno J.M."/>
            <person name="Rodriguez-Valera F."/>
            <person name="Lopez-Perez M."/>
        </authorList>
    </citation>
    <scope>NUCLEOTIDE SEQUENCE [LARGE SCALE GENOMIC DNA]</scope>
    <source>
        <strain evidence="11">MED-G159</strain>
    </source>
</reference>
<evidence type="ECO:0000256" key="2">
    <source>
        <dbReference type="ARBA" id="ARBA00001947"/>
    </source>
</evidence>
<comment type="caution">
    <text evidence="11">The sequence shown here is derived from an EMBL/GenBank/DDBJ whole genome shotgun (WGS) entry which is preliminary data.</text>
</comment>